<evidence type="ECO:0000313" key="3">
    <source>
        <dbReference type="Proteomes" id="UP000628442"/>
    </source>
</evidence>
<dbReference type="SMART" id="SM00065">
    <property type="entry name" value="GAF"/>
    <property type="match status" value="1"/>
</dbReference>
<dbReference type="GO" id="GO:0003677">
    <property type="term" value="F:DNA binding"/>
    <property type="evidence" value="ECO:0007669"/>
    <property type="project" value="InterPro"/>
</dbReference>
<dbReference type="NCBIfam" id="TIGR01764">
    <property type="entry name" value="excise"/>
    <property type="match status" value="1"/>
</dbReference>
<dbReference type="Proteomes" id="UP000628442">
    <property type="component" value="Unassembled WGS sequence"/>
</dbReference>
<organism evidence="2 3">
    <name type="scientific">Pseudoduganella albidiflava</name>
    <dbReference type="NCBI Taxonomy" id="321983"/>
    <lineage>
        <taxon>Bacteria</taxon>
        <taxon>Pseudomonadati</taxon>
        <taxon>Pseudomonadota</taxon>
        <taxon>Betaproteobacteria</taxon>
        <taxon>Burkholderiales</taxon>
        <taxon>Oxalobacteraceae</taxon>
        <taxon>Telluria group</taxon>
        <taxon>Pseudoduganella</taxon>
    </lineage>
</organism>
<comment type="caution">
    <text evidence="2">The sequence shown here is derived from an EMBL/GenBank/DDBJ whole genome shotgun (WGS) entry which is preliminary data.</text>
</comment>
<protein>
    <recommendedName>
        <fullName evidence="1">GAF domain-containing protein</fullName>
    </recommendedName>
</protein>
<dbReference type="Pfam" id="PF12728">
    <property type="entry name" value="HTH_17"/>
    <property type="match status" value="1"/>
</dbReference>
<proteinExistence type="predicted"/>
<dbReference type="SUPFAM" id="SSF55781">
    <property type="entry name" value="GAF domain-like"/>
    <property type="match status" value="1"/>
</dbReference>
<dbReference type="PANTHER" id="PTHR43102">
    <property type="entry name" value="SLR1143 PROTEIN"/>
    <property type="match status" value="1"/>
</dbReference>
<sequence length="249" mass="26625">MNMSDTDDPILTTTAAARLLGVATSTVQMWMESGAIASWKTPGGHRRTRLSAIDRLLERTPGGSAATVGQAVEAALSPVSPAEFQPHQAPGYPVDRGEAARLAALETSRLVDTAAEARFDRIVRLAAQVTGSPIALVSLLTSTRQWFKARVGIEAQETPREWAFCSHAVLAGEPFVVEDAAADPRFRDNPLVQGDPKIRFYAGVPLRDSAGLALGTLCVIDREPRKLRGAELQALIDLADIASEEMAKG</sequence>
<dbReference type="InterPro" id="IPR003018">
    <property type="entry name" value="GAF"/>
</dbReference>
<dbReference type="Gene3D" id="1.10.1660.10">
    <property type="match status" value="1"/>
</dbReference>
<reference evidence="2" key="1">
    <citation type="journal article" date="2014" name="Int. J. Syst. Evol. Microbiol.">
        <title>Complete genome sequence of Corynebacterium casei LMG S-19264T (=DSM 44701T), isolated from a smear-ripened cheese.</title>
        <authorList>
            <consortium name="US DOE Joint Genome Institute (JGI-PGF)"/>
            <person name="Walter F."/>
            <person name="Albersmeier A."/>
            <person name="Kalinowski J."/>
            <person name="Ruckert C."/>
        </authorList>
    </citation>
    <scope>NUCLEOTIDE SEQUENCE</scope>
    <source>
        <strain evidence="2">KCTC 12343</strain>
    </source>
</reference>
<dbReference type="CDD" id="cd04762">
    <property type="entry name" value="HTH_MerR-trunc"/>
    <property type="match status" value="1"/>
</dbReference>
<dbReference type="AlphaFoldDB" id="A0AA87Y0A1"/>
<evidence type="ECO:0000259" key="1">
    <source>
        <dbReference type="SMART" id="SM00065"/>
    </source>
</evidence>
<dbReference type="PANTHER" id="PTHR43102:SF2">
    <property type="entry name" value="GAF DOMAIN-CONTAINING PROTEIN"/>
    <property type="match status" value="1"/>
</dbReference>
<reference evidence="2" key="2">
    <citation type="submission" date="2022-12" db="EMBL/GenBank/DDBJ databases">
        <authorList>
            <person name="Sun Q."/>
            <person name="Kim S."/>
        </authorList>
    </citation>
    <scope>NUCLEOTIDE SEQUENCE</scope>
    <source>
        <strain evidence="2">KCTC 12343</strain>
    </source>
</reference>
<dbReference type="SUPFAM" id="SSF46955">
    <property type="entry name" value="Putative DNA-binding domain"/>
    <property type="match status" value="1"/>
</dbReference>
<dbReference type="EMBL" id="BMWV01000010">
    <property type="protein sequence ID" value="GGY55394.1"/>
    <property type="molecule type" value="Genomic_DNA"/>
</dbReference>
<dbReference type="InterPro" id="IPR010093">
    <property type="entry name" value="SinI_DNA-bd"/>
</dbReference>
<gene>
    <name evidence="2" type="ORF">GCM10007387_42430</name>
</gene>
<feature type="domain" description="GAF" evidence="1">
    <location>
        <begin position="114"/>
        <end position="246"/>
    </location>
</feature>
<name>A0AA87Y0A1_9BURK</name>
<dbReference type="InterPro" id="IPR041657">
    <property type="entry name" value="HTH_17"/>
</dbReference>
<evidence type="ECO:0000313" key="2">
    <source>
        <dbReference type="EMBL" id="GGY55394.1"/>
    </source>
</evidence>
<dbReference type="InterPro" id="IPR029016">
    <property type="entry name" value="GAF-like_dom_sf"/>
</dbReference>
<dbReference type="InterPro" id="IPR009061">
    <property type="entry name" value="DNA-bd_dom_put_sf"/>
</dbReference>
<dbReference type="Gene3D" id="3.30.450.40">
    <property type="match status" value="1"/>
</dbReference>
<accession>A0AA87Y0A1</accession>
<dbReference type="Pfam" id="PF01590">
    <property type="entry name" value="GAF"/>
    <property type="match status" value="1"/>
</dbReference>